<dbReference type="AlphaFoldDB" id="A0A8T1CK12"/>
<dbReference type="SUPFAM" id="SSF53098">
    <property type="entry name" value="Ribonuclease H-like"/>
    <property type="match status" value="1"/>
</dbReference>
<organism evidence="4 5">
    <name type="scientific">Phytophthora cactorum</name>
    <dbReference type="NCBI Taxonomy" id="29920"/>
    <lineage>
        <taxon>Eukaryota</taxon>
        <taxon>Sar</taxon>
        <taxon>Stramenopiles</taxon>
        <taxon>Oomycota</taxon>
        <taxon>Peronosporomycetes</taxon>
        <taxon>Peronosporales</taxon>
        <taxon>Peronosporaceae</taxon>
        <taxon>Phytophthora</taxon>
    </lineage>
</organism>
<protein>
    <recommendedName>
        <fullName evidence="6">Chromo domain-containing protein</fullName>
    </recommendedName>
</protein>
<name>A0A8T1CK12_9STRA</name>
<dbReference type="VEuPathDB" id="FungiDB:PC110_g13326"/>
<dbReference type="InterPro" id="IPR036397">
    <property type="entry name" value="RNaseH_sf"/>
</dbReference>
<dbReference type="Gene3D" id="3.30.420.10">
    <property type="entry name" value="Ribonuclease H-like superfamily/Ribonuclease H"/>
    <property type="match status" value="1"/>
</dbReference>
<evidence type="ECO:0000313" key="4">
    <source>
        <dbReference type="EMBL" id="KAG2924452.1"/>
    </source>
</evidence>
<feature type="compositionally biased region" description="Basic and acidic residues" evidence="1">
    <location>
        <begin position="130"/>
        <end position="162"/>
    </location>
</feature>
<dbReference type="EMBL" id="RCMI01000225">
    <property type="protein sequence ID" value="KAG2924452.1"/>
    <property type="molecule type" value="Genomic_DNA"/>
</dbReference>
<dbReference type="InterPro" id="IPR000953">
    <property type="entry name" value="Chromo/chromo_shadow_dom"/>
</dbReference>
<proteinExistence type="predicted"/>
<dbReference type="PANTHER" id="PTHR37984:SF5">
    <property type="entry name" value="PROTEIN NYNRIN-LIKE"/>
    <property type="match status" value="1"/>
</dbReference>
<dbReference type="PANTHER" id="PTHR37984">
    <property type="entry name" value="PROTEIN CBG26694"/>
    <property type="match status" value="1"/>
</dbReference>
<dbReference type="Gene3D" id="2.40.50.40">
    <property type="match status" value="1"/>
</dbReference>
<dbReference type="PROSITE" id="PS50013">
    <property type="entry name" value="CHROMO_2"/>
    <property type="match status" value="1"/>
</dbReference>
<dbReference type="InterPro" id="IPR050951">
    <property type="entry name" value="Retrovirus_Pol_polyprotein"/>
</dbReference>
<dbReference type="SMART" id="SM00298">
    <property type="entry name" value="CHROMO"/>
    <property type="match status" value="1"/>
</dbReference>
<feature type="region of interest" description="Disordered" evidence="1">
    <location>
        <begin position="130"/>
        <end position="178"/>
    </location>
</feature>
<evidence type="ECO:0000259" key="3">
    <source>
        <dbReference type="PROSITE" id="PS50994"/>
    </source>
</evidence>
<feature type="domain" description="Integrase catalytic" evidence="3">
    <location>
        <begin position="1"/>
        <end position="84"/>
    </location>
</feature>
<accession>A0A8T1CK12</accession>
<dbReference type="Proteomes" id="UP000774804">
    <property type="component" value="Unassembled WGS sequence"/>
</dbReference>
<dbReference type="PROSITE" id="PS50994">
    <property type="entry name" value="INTEGRASE"/>
    <property type="match status" value="1"/>
</dbReference>
<dbReference type="InterPro" id="IPR012337">
    <property type="entry name" value="RNaseH-like_sf"/>
</dbReference>
<dbReference type="SUPFAM" id="SSF54160">
    <property type="entry name" value="Chromo domain-like"/>
    <property type="match status" value="1"/>
</dbReference>
<evidence type="ECO:0008006" key="6">
    <source>
        <dbReference type="Google" id="ProtNLM"/>
    </source>
</evidence>
<dbReference type="InterPro" id="IPR016197">
    <property type="entry name" value="Chromo-like_dom_sf"/>
</dbReference>
<evidence type="ECO:0000313" key="5">
    <source>
        <dbReference type="Proteomes" id="UP000774804"/>
    </source>
</evidence>
<reference evidence="4" key="1">
    <citation type="submission" date="2018-10" db="EMBL/GenBank/DDBJ databases">
        <title>Effector identification in a new, highly contiguous assembly of the strawberry crown rot pathogen Phytophthora cactorum.</title>
        <authorList>
            <person name="Armitage A.D."/>
            <person name="Nellist C.F."/>
            <person name="Bates H."/>
            <person name="Vickerstaff R.J."/>
            <person name="Harrison R.J."/>
        </authorList>
    </citation>
    <scope>NUCLEOTIDE SEQUENCE</scope>
    <source>
        <strain evidence="4">4032</strain>
    </source>
</reference>
<dbReference type="InterPro" id="IPR001584">
    <property type="entry name" value="Integrase_cat-core"/>
</dbReference>
<dbReference type="GO" id="GO:0015074">
    <property type="term" value="P:DNA integration"/>
    <property type="evidence" value="ECO:0007669"/>
    <property type="project" value="InterPro"/>
</dbReference>
<gene>
    <name evidence="4" type="ORF">PC115_g8629</name>
</gene>
<feature type="domain" description="Chromo" evidence="2">
    <location>
        <begin position="266"/>
        <end position="328"/>
    </location>
</feature>
<comment type="caution">
    <text evidence="4">The sequence shown here is derived from an EMBL/GenBank/DDBJ whole genome shotgun (WGS) entry which is preliminary data.</text>
</comment>
<dbReference type="CDD" id="cd00024">
    <property type="entry name" value="CD_CSD"/>
    <property type="match status" value="1"/>
</dbReference>
<evidence type="ECO:0000259" key="2">
    <source>
        <dbReference type="PROSITE" id="PS50013"/>
    </source>
</evidence>
<dbReference type="GO" id="GO:0003676">
    <property type="term" value="F:nucleic acid binding"/>
    <property type="evidence" value="ECO:0007669"/>
    <property type="project" value="InterPro"/>
</dbReference>
<evidence type="ECO:0000256" key="1">
    <source>
        <dbReference type="SAM" id="MobiDB-lite"/>
    </source>
</evidence>
<sequence length="335" mass="38681">MSEVFQAFTEMIQSRSRATLSYRPQDNGQQERSVKSVMTSIRVYAEDPLQQDWDQIAEKLVFAINTSQDTTRKETPFYLVHGWDAQTTLRVMTSSLKRGSGRQSDALAWRRDVNRQHEIALTMAKDYQAAEKQRRAKEHNEALSRLEKAVVPRQGGEERSADGPEASSSTKDAVEGPPKSLFEIGSRAWLYMERVEEFAYELELTDRSGYRFYPVAHVSRLKAVNEFPSRPRTQLTHNLTEESRLDFDEELLPEDSWESDRLAGEFEVEAILDDRMPLSTSSERSVREFKVKWVGYDELTREPASNLSCDGLLYDYLRAKKCDRRLQMVQVADED</sequence>